<name>A0AAW1S035_9CHLO</name>
<sequence>MAQRRRALNRWGYTRSFPKQTCRNTGRNGRFLPEECLATEEATWTDPTRQRTVVYEDAAGMVAGPFALQERLQATNQLCKLGVGLADLQAAAAGCVVTAVPRLTPPEHWGIQVHIPQPAADIAALAAATIQPHFPSWPIR</sequence>
<reference evidence="1 2" key="1">
    <citation type="journal article" date="2024" name="Nat. Commun.">
        <title>Phylogenomics reveals the evolutionary origins of lichenization in chlorophyte algae.</title>
        <authorList>
            <person name="Puginier C."/>
            <person name="Libourel C."/>
            <person name="Otte J."/>
            <person name="Skaloud P."/>
            <person name="Haon M."/>
            <person name="Grisel S."/>
            <person name="Petersen M."/>
            <person name="Berrin J.G."/>
            <person name="Delaux P.M."/>
            <person name="Dal Grande F."/>
            <person name="Keller J."/>
        </authorList>
    </citation>
    <scope>NUCLEOTIDE SEQUENCE [LARGE SCALE GENOMIC DNA]</scope>
    <source>
        <strain evidence="1 2">SAG 2145</strain>
    </source>
</reference>
<evidence type="ECO:0000313" key="1">
    <source>
        <dbReference type="EMBL" id="KAK9839038.1"/>
    </source>
</evidence>
<dbReference type="EMBL" id="JALJOS010000005">
    <property type="protein sequence ID" value="KAK9839038.1"/>
    <property type="molecule type" value="Genomic_DNA"/>
</dbReference>
<keyword evidence="2" id="KW-1185">Reference proteome</keyword>
<gene>
    <name evidence="1" type="ORF">WJX74_008243</name>
</gene>
<accession>A0AAW1S035</accession>
<dbReference type="AlphaFoldDB" id="A0AAW1S035"/>
<protein>
    <submittedName>
        <fullName evidence="1">Uncharacterized protein</fullName>
    </submittedName>
</protein>
<evidence type="ECO:0000313" key="2">
    <source>
        <dbReference type="Proteomes" id="UP001438707"/>
    </source>
</evidence>
<organism evidence="1 2">
    <name type="scientific">Apatococcus lobatus</name>
    <dbReference type="NCBI Taxonomy" id="904363"/>
    <lineage>
        <taxon>Eukaryota</taxon>
        <taxon>Viridiplantae</taxon>
        <taxon>Chlorophyta</taxon>
        <taxon>core chlorophytes</taxon>
        <taxon>Trebouxiophyceae</taxon>
        <taxon>Chlorellales</taxon>
        <taxon>Chlorellaceae</taxon>
        <taxon>Apatococcus</taxon>
    </lineage>
</organism>
<comment type="caution">
    <text evidence="1">The sequence shown here is derived from an EMBL/GenBank/DDBJ whole genome shotgun (WGS) entry which is preliminary data.</text>
</comment>
<dbReference type="Proteomes" id="UP001438707">
    <property type="component" value="Unassembled WGS sequence"/>
</dbReference>
<proteinExistence type="predicted"/>